<gene>
    <name evidence="1" type="ORF">orf14</name>
</gene>
<accession>Q2VNP2</accession>
<evidence type="ECO:0000313" key="1">
    <source>
        <dbReference type="EMBL" id="CAJ01590.1"/>
    </source>
</evidence>
<proteinExistence type="predicted"/>
<sequence>MQAGEGGCRDAVEHDPFSRGHSFLSRAPSRLRCQAPRLSPEFTCAYCDAAFSVSERAPPSARALKPFRSRIAGRRASRWFAITRERCQIKGRDPAARFSADWLRRRGRAFCGKAGACDEARLRGLVVRPCAIASKSHAS</sequence>
<organism evidence="1">
    <name type="scientific">Methylocapsa acidiphila</name>
    <dbReference type="NCBI Taxonomy" id="133552"/>
    <lineage>
        <taxon>Bacteria</taxon>
        <taxon>Pseudomonadati</taxon>
        <taxon>Pseudomonadota</taxon>
        <taxon>Alphaproteobacteria</taxon>
        <taxon>Hyphomicrobiales</taxon>
        <taxon>Beijerinckiaceae</taxon>
        <taxon>Methylocapsa</taxon>
    </lineage>
</organism>
<name>Q2VNP2_METAI</name>
<dbReference type="EMBL" id="CT005238">
    <property type="protein sequence ID" value="CAJ01590.1"/>
    <property type="molecule type" value="Genomic_DNA"/>
</dbReference>
<protein>
    <submittedName>
        <fullName evidence="1">Uncharacterized protein</fullName>
    </submittedName>
</protein>
<reference evidence="1" key="1">
    <citation type="submission" date="2005-06" db="EMBL/GenBank/DDBJ databases">
        <title>First Genome Data from Uncultured Upland Soil Cluster a Methanotrophs Provide Further Evidence for a Close Phylogenetic Relationship to Methylocapsa acidiphila B2 and High-Affinity Methanotrophy Based on pMMO.</title>
        <authorList>
            <person name="Ricke P."/>
            <person name="Kube M."/>
            <person name="Nakagawa S."/>
            <person name="Erkel C."/>
            <person name="Reinhardt R."/>
            <person name="Liesack W."/>
        </authorList>
    </citation>
    <scope>NUCLEOTIDE SEQUENCE</scope>
</reference>
<dbReference type="AlphaFoldDB" id="Q2VNP2"/>